<dbReference type="Pfam" id="PF11236">
    <property type="entry name" value="DUF3037"/>
    <property type="match status" value="1"/>
</dbReference>
<evidence type="ECO:0000313" key="1">
    <source>
        <dbReference type="EMBL" id="GAA0876706.1"/>
    </source>
</evidence>
<accession>A0ABN1MTP8</accession>
<dbReference type="RefSeq" id="WP_343790103.1">
    <property type="nucleotide sequence ID" value="NZ_BAAAFH010000022.1"/>
</dbReference>
<proteinExistence type="predicted"/>
<dbReference type="Proteomes" id="UP001501126">
    <property type="component" value="Unassembled WGS sequence"/>
</dbReference>
<evidence type="ECO:0000313" key="2">
    <source>
        <dbReference type="Proteomes" id="UP001501126"/>
    </source>
</evidence>
<dbReference type="EMBL" id="BAAAFH010000022">
    <property type="protein sequence ID" value="GAA0876706.1"/>
    <property type="molecule type" value="Genomic_DNA"/>
</dbReference>
<sequence length="280" mass="32726">MSKSFSYSILTYKHSLFLGEVLNVGILLIFPDDHLIEFRYPKKINRIKNLYADFNEALIKEYLKGFESKTRNLHNKLDKYVFGYHDLISENLLVEDASALQFESFRSGIYYTTPEEVIKRYTDLVLGDYNSDTIGTRHRITEDSLIQNIKSKIIELNPSSKSHLKFDENRILKNKHIAFKSDFYWKNGVVNYAKAVSFDVAKEATIIDKSILINGKLRQLEKTSYKNAHIDFIIQEPLNADFNDAVEEAKSILRENRIEKRIFTNWNEYSVLVANDIKQF</sequence>
<gene>
    <name evidence="1" type="ORF">GCM10009118_31160</name>
</gene>
<dbReference type="InterPro" id="IPR021398">
    <property type="entry name" value="DUF3037"/>
</dbReference>
<comment type="caution">
    <text evidence="1">The sequence shown here is derived from an EMBL/GenBank/DDBJ whole genome shotgun (WGS) entry which is preliminary data.</text>
</comment>
<organism evidence="1 2">
    <name type="scientific">Wandonia haliotis</name>
    <dbReference type="NCBI Taxonomy" id="574963"/>
    <lineage>
        <taxon>Bacteria</taxon>
        <taxon>Pseudomonadati</taxon>
        <taxon>Bacteroidota</taxon>
        <taxon>Flavobacteriia</taxon>
        <taxon>Flavobacteriales</taxon>
        <taxon>Crocinitomicaceae</taxon>
        <taxon>Wandonia</taxon>
    </lineage>
</organism>
<evidence type="ECO:0008006" key="3">
    <source>
        <dbReference type="Google" id="ProtNLM"/>
    </source>
</evidence>
<protein>
    <recommendedName>
        <fullName evidence="3">DUF3037 domain-containing protein</fullName>
    </recommendedName>
</protein>
<reference evidence="1 2" key="1">
    <citation type="journal article" date="2019" name="Int. J. Syst. Evol. Microbiol.">
        <title>The Global Catalogue of Microorganisms (GCM) 10K type strain sequencing project: providing services to taxonomists for standard genome sequencing and annotation.</title>
        <authorList>
            <consortium name="The Broad Institute Genomics Platform"/>
            <consortium name="The Broad Institute Genome Sequencing Center for Infectious Disease"/>
            <person name="Wu L."/>
            <person name="Ma J."/>
        </authorList>
    </citation>
    <scope>NUCLEOTIDE SEQUENCE [LARGE SCALE GENOMIC DNA]</scope>
    <source>
        <strain evidence="1 2">JCM 16083</strain>
    </source>
</reference>
<keyword evidence="2" id="KW-1185">Reference proteome</keyword>
<name>A0ABN1MTP8_9FLAO</name>